<evidence type="ECO:0000256" key="3">
    <source>
        <dbReference type="ARBA" id="ARBA00023125"/>
    </source>
</evidence>
<reference evidence="8" key="2">
    <citation type="submission" date="2025-09" db="UniProtKB">
        <authorList>
            <consortium name="Ensembl"/>
        </authorList>
    </citation>
    <scope>IDENTIFICATION</scope>
</reference>
<dbReference type="SUPFAM" id="SSF55455">
    <property type="entry name" value="SRF-like"/>
    <property type="match status" value="1"/>
</dbReference>
<dbReference type="GO" id="GO:0046983">
    <property type="term" value="F:protein dimerization activity"/>
    <property type="evidence" value="ECO:0007669"/>
    <property type="project" value="InterPro"/>
</dbReference>
<feature type="region of interest" description="Disordered" evidence="6">
    <location>
        <begin position="1"/>
        <end position="102"/>
    </location>
</feature>
<keyword evidence="4" id="KW-0804">Transcription</keyword>
<keyword evidence="3" id="KW-0238">DNA-binding</keyword>
<dbReference type="Pfam" id="PF00319">
    <property type="entry name" value="SRF-TF"/>
    <property type="match status" value="1"/>
</dbReference>
<evidence type="ECO:0000256" key="1">
    <source>
        <dbReference type="ARBA" id="ARBA00004123"/>
    </source>
</evidence>
<dbReference type="GeneTree" id="ENSGT00400000022158"/>
<dbReference type="GO" id="GO:0003677">
    <property type="term" value="F:DNA binding"/>
    <property type="evidence" value="ECO:0007669"/>
    <property type="project" value="UniProtKB-KW"/>
</dbReference>
<dbReference type="GO" id="GO:0005634">
    <property type="term" value="C:nucleus"/>
    <property type="evidence" value="ECO:0007669"/>
    <property type="project" value="UniProtKB-SubCell"/>
</dbReference>
<evidence type="ECO:0000259" key="7">
    <source>
        <dbReference type="PROSITE" id="PS50066"/>
    </source>
</evidence>
<evidence type="ECO:0000256" key="2">
    <source>
        <dbReference type="ARBA" id="ARBA00023015"/>
    </source>
</evidence>
<feature type="compositionally biased region" description="Basic and acidic residues" evidence="6">
    <location>
        <begin position="56"/>
        <end position="71"/>
    </location>
</feature>
<feature type="region of interest" description="Disordered" evidence="6">
    <location>
        <begin position="292"/>
        <end position="331"/>
    </location>
</feature>
<feature type="compositionally biased region" description="Acidic residues" evidence="6">
    <location>
        <begin position="41"/>
        <end position="51"/>
    </location>
</feature>
<dbReference type="AlphaFoldDB" id="A0A3B4X9A0"/>
<reference evidence="8" key="1">
    <citation type="submission" date="2025-08" db="UniProtKB">
        <authorList>
            <consortium name="Ensembl"/>
        </authorList>
    </citation>
    <scope>IDENTIFICATION</scope>
</reference>
<feature type="compositionally biased region" description="Low complexity" evidence="6">
    <location>
        <begin position="173"/>
        <end position="199"/>
    </location>
</feature>
<evidence type="ECO:0000313" key="8">
    <source>
        <dbReference type="Ensembl" id="ENSSLDP00000012681.1"/>
    </source>
</evidence>
<comment type="subcellular location">
    <subcellularLocation>
        <location evidence="1">Nucleus</location>
    </subcellularLocation>
</comment>
<evidence type="ECO:0000313" key="9">
    <source>
        <dbReference type="Proteomes" id="UP000261360"/>
    </source>
</evidence>
<evidence type="ECO:0000256" key="6">
    <source>
        <dbReference type="SAM" id="MobiDB-lite"/>
    </source>
</evidence>
<dbReference type="InterPro" id="IPR036879">
    <property type="entry name" value="TF_MADSbox_sf"/>
</dbReference>
<dbReference type="Ensembl" id="ENSSLDT00000013142.1">
    <property type="protein sequence ID" value="ENSSLDP00000012681.1"/>
    <property type="gene ID" value="ENSSLDG00000010080.1"/>
</dbReference>
<accession>A0A3B4X9A0</accession>
<dbReference type="InterPro" id="IPR002100">
    <property type="entry name" value="TF_MADSbox"/>
</dbReference>
<feature type="domain" description="MADS-box" evidence="7">
    <location>
        <begin position="102"/>
        <end position="132"/>
    </location>
</feature>
<feature type="region of interest" description="Disordered" evidence="6">
    <location>
        <begin position="171"/>
        <end position="210"/>
    </location>
</feature>
<evidence type="ECO:0000256" key="5">
    <source>
        <dbReference type="ARBA" id="ARBA00023242"/>
    </source>
</evidence>
<feature type="compositionally biased region" description="Polar residues" evidence="6">
    <location>
        <begin position="312"/>
        <end position="328"/>
    </location>
</feature>
<dbReference type="Proteomes" id="UP000261360">
    <property type="component" value="Unplaced"/>
</dbReference>
<dbReference type="SMART" id="SM00432">
    <property type="entry name" value="MADS"/>
    <property type="match status" value="1"/>
</dbReference>
<name>A0A3B4X9A0_SERLL</name>
<dbReference type="GO" id="GO:0045893">
    <property type="term" value="P:positive regulation of DNA-templated transcription"/>
    <property type="evidence" value="ECO:0007669"/>
    <property type="project" value="UniProtKB-ARBA"/>
</dbReference>
<proteinExistence type="predicted"/>
<keyword evidence="2" id="KW-0805">Transcription regulation</keyword>
<dbReference type="PROSITE" id="PS50066">
    <property type="entry name" value="MADS_BOX_2"/>
    <property type="match status" value="1"/>
</dbReference>
<organism evidence="8 9">
    <name type="scientific">Seriola lalandi dorsalis</name>
    <dbReference type="NCBI Taxonomy" id="1841481"/>
    <lineage>
        <taxon>Eukaryota</taxon>
        <taxon>Metazoa</taxon>
        <taxon>Chordata</taxon>
        <taxon>Craniata</taxon>
        <taxon>Vertebrata</taxon>
        <taxon>Euteleostomi</taxon>
        <taxon>Actinopterygii</taxon>
        <taxon>Neopterygii</taxon>
        <taxon>Teleostei</taxon>
        <taxon>Neoteleostei</taxon>
        <taxon>Acanthomorphata</taxon>
        <taxon>Carangaria</taxon>
        <taxon>Carangiformes</taxon>
        <taxon>Carangidae</taxon>
        <taxon>Seriola</taxon>
    </lineage>
</organism>
<dbReference type="STRING" id="1841481.ENSSLDP00000012681"/>
<keyword evidence="5" id="KW-0539">Nucleus</keyword>
<evidence type="ECO:0000256" key="4">
    <source>
        <dbReference type="ARBA" id="ARBA00023163"/>
    </source>
</evidence>
<feature type="compositionally biased region" description="Low complexity" evidence="6">
    <location>
        <begin position="298"/>
        <end position="311"/>
    </location>
</feature>
<protein>
    <submittedName>
        <fullName evidence="8">Serum response factor a</fullName>
    </submittedName>
</protein>
<keyword evidence="9" id="KW-1185">Reference proteome</keyword>
<feature type="compositionally biased region" description="Polar residues" evidence="6">
    <location>
        <begin position="200"/>
        <end position="210"/>
    </location>
</feature>
<sequence>MGTRTGPGRTGNGTGLSSLTEGGHFGDREFSTEVVYSGSDQDSDSGDDEDTAGSGGDRRGVKRERSEREVGHQSAPTSGGLSGGYVGVNPGVPGAKPGKKTRGRVKIKMEFIDNKLRRYTTFSKRKTGIMKKVSVTGKYATGFEETDLTYQVSEADGCSEVAKDLIKPAFSNMPSTTQATPSSSSSSSSSVSMQVQTSAPSWQPPSSTNGTVLKTSAGVVLPGGFTLMPGAPLPPGTHTIPLSQLQGQPLAIQGPVAPGHASTLHAPTTQATTLLRLPATVSLSGGGVSQQLQTIQVQPSSQQASTNQNSSDIHNLPSSTANLPTSIVSSSSSSSSVAGHMMYPGGHTVMYAAPTPSLGDGSLTVLNTFPPTGHAQSHEPGAVPQVFLTSLPPVAAQIPVSAVQLHPMVISQQSSSSNLTELQVVSLDVHQSKDD</sequence>